<evidence type="ECO:0000313" key="2">
    <source>
        <dbReference type="EMBL" id="BDV42301.1"/>
    </source>
</evidence>
<sequence>MTGISWVMFSTTVSLLLVMLVTTVLFVYVWLRSHGIDHMTHHHVDEMAGDEGEDWVAI</sequence>
<accession>A0ABM8EIK7</accession>
<dbReference type="RefSeq" id="WP_282002682.1">
    <property type="nucleotide sequence ID" value="NZ_AP027151.1"/>
</dbReference>
<keyword evidence="3" id="KW-1185">Reference proteome</keyword>
<keyword evidence="1" id="KW-0812">Transmembrane</keyword>
<name>A0ABM8EIK7_9BACT</name>
<reference evidence="2 3" key="1">
    <citation type="submission" date="2022-12" db="EMBL/GenBank/DDBJ databases">
        <title>Polyphasic characterization of Geotalea uranireducens NIT-SL11 newly isolated from a complex of sewage sludge and microbially reduced graphene oxide.</title>
        <authorList>
            <person name="Xie L."/>
            <person name="Yoshida N."/>
            <person name="Meng L."/>
        </authorList>
    </citation>
    <scope>NUCLEOTIDE SEQUENCE [LARGE SCALE GENOMIC DNA]</scope>
    <source>
        <strain evidence="2 3">NIT-SL11</strain>
    </source>
</reference>
<feature type="transmembrane region" description="Helical" evidence="1">
    <location>
        <begin position="6"/>
        <end position="31"/>
    </location>
</feature>
<evidence type="ECO:0000313" key="3">
    <source>
        <dbReference type="Proteomes" id="UP001317705"/>
    </source>
</evidence>
<keyword evidence="1" id="KW-0472">Membrane</keyword>
<proteinExistence type="predicted"/>
<evidence type="ECO:0008006" key="4">
    <source>
        <dbReference type="Google" id="ProtNLM"/>
    </source>
</evidence>
<evidence type="ECO:0000256" key="1">
    <source>
        <dbReference type="SAM" id="Phobius"/>
    </source>
</evidence>
<gene>
    <name evidence="2" type="ORF">GURASL_12240</name>
</gene>
<protein>
    <recommendedName>
        <fullName evidence="4">ATP synthase F0 subunit 8</fullName>
    </recommendedName>
</protein>
<dbReference type="Proteomes" id="UP001317705">
    <property type="component" value="Chromosome"/>
</dbReference>
<organism evidence="2 3">
    <name type="scientific">Geotalea uraniireducens</name>
    <dbReference type="NCBI Taxonomy" id="351604"/>
    <lineage>
        <taxon>Bacteria</taxon>
        <taxon>Pseudomonadati</taxon>
        <taxon>Thermodesulfobacteriota</taxon>
        <taxon>Desulfuromonadia</taxon>
        <taxon>Geobacterales</taxon>
        <taxon>Geobacteraceae</taxon>
        <taxon>Geotalea</taxon>
    </lineage>
</organism>
<dbReference type="EMBL" id="AP027151">
    <property type="protein sequence ID" value="BDV42301.1"/>
    <property type="molecule type" value="Genomic_DNA"/>
</dbReference>
<keyword evidence="1" id="KW-1133">Transmembrane helix</keyword>